<dbReference type="InterPro" id="IPR003245">
    <property type="entry name" value="Phytocyanin_dom"/>
</dbReference>
<evidence type="ECO:0000259" key="2">
    <source>
        <dbReference type="PROSITE" id="PS51485"/>
    </source>
</evidence>
<gene>
    <name evidence="3" type="ORF">D8674_014479</name>
</gene>
<feature type="domain" description="Phytocyanin" evidence="2">
    <location>
        <begin position="24"/>
        <end position="77"/>
    </location>
</feature>
<reference evidence="4" key="2">
    <citation type="submission" date="2019-10" db="EMBL/GenBank/DDBJ databases">
        <title>A de novo genome assembly of a pear dwarfing rootstock.</title>
        <authorList>
            <person name="Wang F."/>
            <person name="Wang J."/>
            <person name="Li S."/>
            <person name="Zhang Y."/>
            <person name="Fang M."/>
            <person name="Ma L."/>
            <person name="Zhao Y."/>
            <person name="Jiang S."/>
        </authorList>
    </citation>
    <scope>NUCLEOTIDE SEQUENCE [LARGE SCALE GENOMIC DNA]</scope>
</reference>
<feature type="signal peptide" evidence="1">
    <location>
        <begin position="1"/>
        <end position="23"/>
    </location>
</feature>
<evidence type="ECO:0000256" key="1">
    <source>
        <dbReference type="SAM" id="SignalP"/>
    </source>
</evidence>
<name>A0A5N5GZU0_9ROSA</name>
<evidence type="ECO:0000313" key="4">
    <source>
        <dbReference type="Proteomes" id="UP000327157"/>
    </source>
</evidence>
<organism evidence="3 4">
    <name type="scientific">Pyrus ussuriensis x Pyrus communis</name>
    <dbReference type="NCBI Taxonomy" id="2448454"/>
    <lineage>
        <taxon>Eukaryota</taxon>
        <taxon>Viridiplantae</taxon>
        <taxon>Streptophyta</taxon>
        <taxon>Embryophyta</taxon>
        <taxon>Tracheophyta</taxon>
        <taxon>Spermatophyta</taxon>
        <taxon>Magnoliopsida</taxon>
        <taxon>eudicotyledons</taxon>
        <taxon>Gunneridae</taxon>
        <taxon>Pentapetalae</taxon>
        <taxon>rosids</taxon>
        <taxon>fabids</taxon>
        <taxon>Rosales</taxon>
        <taxon>Rosaceae</taxon>
        <taxon>Amygdaloideae</taxon>
        <taxon>Maleae</taxon>
        <taxon>Pyrus</taxon>
    </lineage>
</organism>
<dbReference type="InterPro" id="IPR008972">
    <property type="entry name" value="Cupredoxin"/>
</dbReference>
<dbReference type="Proteomes" id="UP000327157">
    <property type="component" value="Chromosome 15"/>
</dbReference>
<proteinExistence type="predicted"/>
<dbReference type="GO" id="GO:0009055">
    <property type="term" value="F:electron transfer activity"/>
    <property type="evidence" value="ECO:0007669"/>
    <property type="project" value="InterPro"/>
</dbReference>
<dbReference type="AlphaFoldDB" id="A0A5N5GZU0"/>
<comment type="caution">
    <text evidence="3">The sequence shown here is derived from an EMBL/GenBank/DDBJ whole genome shotgun (WGS) entry which is preliminary data.</text>
</comment>
<dbReference type="Gene3D" id="2.60.40.420">
    <property type="entry name" value="Cupredoxins - blue copper proteins"/>
    <property type="match status" value="1"/>
</dbReference>
<protein>
    <recommendedName>
        <fullName evidence="2">Phytocyanin domain-containing protein</fullName>
    </recommendedName>
</protein>
<keyword evidence="1" id="KW-0732">Signal</keyword>
<dbReference type="SUPFAM" id="SSF49503">
    <property type="entry name" value="Cupredoxins"/>
    <property type="match status" value="1"/>
</dbReference>
<dbReference type="PROSITE" id="PS51485">
    <property type="entry name" value="PHYTOCYANIN"/>
    <property type="match status" value="1"/>
</dbReference>
<reference evidence="3 4" key="1">
    <citation type="submission" date="2019-09" db="EMBL/GenBank/DDBJ databases">
        <authorList>
            <person name="Ou C."/>
        </authorList>
    </citation>
    <scope>NUCLEOTIDE SEQUENCE [LARGE SCALE GENOMIC DNA]</scope>
    <source>
        <strain evidence="3">S2</strain>
        <tissue evidence="3">Leaf</tissue>
    </source>
</reference>
<feature type="chain" id="PRO_5024373826" description="Phytocyanin domain-containing protein" evidence="1">
    <location>
        <begin position="24"/>
        <end position="77"/>
    </location>
</feature>
<evidence type="ECO:0000313" key="3">
    <source>
        <dbReference type="EMBL" id="KAB2618610.1"/>
    </source>
</evidence>
<dbReference type="EMBL" id="SMOL01000401">
    <property type="protein sequence ID" value="KAB2618610.1"/>
    <property type="molecule type" value="Genomic_DNA"/>
</dbReference>
<reference evidence="3 4" key="3">
    <citation type="submission" date="2019-11" db="EMBL/GenBank/DDBJ databases">
        <title>A de novo genome assembly of a pear dwarfing rootstock.</title>
        <authorList>
            <person name="Wang F."/>
            <person name="Wang J."/>
            <person name="Li S."/>
            <person name="Zhang Y."/>
            <person name="Fang M."/>
            <person name="Ma L."/>
            <person name="Zhao Y."/>
            <person name="Jiang S."/>
        </authorList>
    </citation>
    <scope>NUCLEOTIDE SEQUENCE [LARGE SCALE GENOMIC DNA]</scope>
    <source>
        <strain evidence="3">S2</strain>
        <tissue evidence="3">Leaf</tissue>
    </source>
</reference>
<dbReference type="OrthoDB" id="5421909at2759"/>
<accession>A0A5N5GZU0</accession>
<keyword evidence="4" id="KW-1185">Reference proteome</keyword>
<sequence>MNVMALVIAVAAATSVLMLHVEAAKYTVRDELGWTIPPGGAATYEAWAAKHSLVVDDILTFNFAVGESDLALNQGGL</sequence>